<gene>
    <name evidence="2" type="ORF">FOMG_19309</name>
</gene>
<proteinExistence type="predicted"/>
<dbReference type="AlphaFoldDB" id="W9YWK4"/>
<feature type="region of interest" description="Disordered" evidence="1">
    <location>
        <begin position="268"/>
        <end position="299"/>
    </location>
</feature>
<dbReference type="HOGENOM" id="CLU_028485_0_0_1"/>
<dbReference type="VEuPathDB" id="FungiDB:FOMG_19309"/>
<feature type="compositionally biased region" description="Low complexity" evidence="1">
    <location>
        <begin position="242"/>
        <end position="255"/>
    </location>
</feature>
<feature type="compositionally biased region" description="Polar residues" evidence="1">
    <location>
        <begin position="320"/>
        <end position="329"/>
    </location>
</feature>
<reference evidence="2" key="2">
    <citation type="submission" date="2014-02" db="EMBL/GenBank/DDBJ databases">
        <title>Annotation of the Genome Sequence of Fusarium oxysporum f. sp. melonis 26406.</title>
        <authorList>
            <consortium name="The Broad Institute Genomics Platform"/>
            <person name="Ma L.-J."/>
            <person name="Corby-Kistler H."/>
            <person name="Broz K."/>
            <person name="Gale L.R."/>
            <person name="Jonkers W."/>
            <person name="O'Donnell K."/>
            <person name="Ploetz R."/>
            <person name="Steinberg C."/>
            <person name="Schwartz D.C."/>
            <person name="VanEtten H."/>
            <person name="Zhou S."/>
            <person name="Young S.K."/>
            <person name="Zeng Q."/>
            <person name="Gargeya S."/>
            <person name="Fitzgerald M."/>
            <person name="Abouelleil A."/>
            <person name="Alvarado L."/>
            <person name="Chapman S.B."/>
            <person name="Gainer-Dewar J."/>
            <person name="Goldberg J."/>
            <person name="Griggs A."/>
            <person name="Gujja S."/>
            <person name="Hansen M."/>
            <person name="Howarth C."/>
            <person name="Imamovic A."/>
            <person name="Ireland A."/>
            <person name="Larimer J."/>
            <person name="McCowan C."/>
            <person name="Murphy C."/>
            <person name="Pearson M."/>
            <person name="Poon T.W."/>
            <person name="Priest M."/>
            <person name="Roberts A."/>
            <person name="Saif S."/>
            <person name="Shea T."/>
            <person name="Sykes S."/>
            <person name="Wortman J."/>
            <person name="Nusbaum C."/>
            <person name="Birren B."/>
        </authorList>
    </citation>
    <scope>NUCLEOTIDE SEQUENCE</scope>
    <source>
        <strain evidence="2">26406</strain>
    </source>
</reference>
<dbReference type="Proteomes" id="UP000030703">
    <property type="component" value="Unassembled WGS sequence"/>
</dbReference>
<evidence type="ECO:0000256" key="1">
    <source>
        <dbReference type="SAM" id="MobiDB-lite"/>
    </source>
</evidence>
<name>W9YWK4_FUSOX</name>
<organism evidence="2">
    <name type="scientific">Fusarium oxysporum f. sp. melonis 26406</name>
    <dbReference type="NCBI Taxonomy" id="1089452"/>
    <lineage>
        <taxon>Eukaryota</taxon>
        <taxon>Fungi</taxon>
        <taxon>Dikarya</taxon>
        <taxon>Ascomycota</taxon>
        <taxon>Pezizomycotina</taxon>
        <taxon>Sordariomycetes</taxon>
        <taxon>Hypocreomycetidae</taxon>
        <taxon>Hypocreales</taxon>
        <taxon>Nectriaceae</taxon>
        <taxon>Fusarium</taxon>
        <taxon>Fusarium oxysporum species complex</taxon>
    </lineage>
</organism>
<accession>W9YWK4</accession>
<feature type="region of interest" description="Disordered" evidence="1">
    <location>
        <begin position="233"/>
        <end position="256"/>
    </location>
</feature>
<dbReference type="OrthoDB" id="3944128at2759"/>
<reference evidence="2" key="1">
    <citation type="submission" date="2012-04" db="EMBL/GenBank/DDBJ databases">
        <title>The Genome Sequence of Fusarium oxysporum melonis.</title>
        <authorList>
            <consortium name="The Broad Institute Genome Sequencing Platform"/>
            <person name="Ma L.-J."/>
            <person name="Gale L.R."/>
            <person name="Schwartz D.C."/>
            <person name="Zhou S."/>
            <person name="Corby-Kistler H."/>
            <person name="Young S.K."/>
            <person name="Zeng Q."/>
            <person name="Gargeya S."/>
            <person name="Fitzgerald M."/>
            <person name="Haas B."/>
            <person name="Abouelleil A."/>
            <person name="Alvarado L."/>
            <person name="Arachchi H.M."/>
            <person name="Berlin A."/>
            <person name="Brown A."/>
            <person name="Chapman S.B."/>
            <person name="Chen Z."/>
            <person name="Dunbar C."/>
            <person name="Freedman E."/>
            <person name="Gearin G."/>
            <person name="Goldberg J."/>
            <person name="Griggs A."/>
            <person name="Gujja S."/>
            <person name="Heiman D."/>
            <person name="Howarth C."/>
            <person name="Larson L."/>
            <person name="Lui A."/>
            <person name="MacDonald P.J.P."/>
            <person name="Montmayeur A."/>
            <person name="Murphy C."/>
            <person name="Neiman D."/>
            <person name="Pearson M."/>
            <person name="Priest M."/>
            <person name="Roberts A."/>
            <person name="Saif S."/>
            <person name="Shea T."/>
            <person name="Shenoy N."/>
            <person name="Sisk P."/>
            <person name="Stolte C."/>
            <person name="Sykes S."/>
            <person name="Wortman J."/>
            <person name="Nusbaum C."/>
            <person name="Birren B."/>
        </authorList>
    </citation>
    <scope>NUCLEOTIDE SEQUENCE</scope>
    <source>
        <strain evidence="2">26406</strain>
    </source>
</reference>
<feature type="region of interest" description="Disordered" evidence="1">
    <location>
        <begin position="312"/>
        <end position="338"/>
    </location>
</feature>
<sequence length="520" mass="54575">MISGTNAVVISAMNNSSDATKTVDGLATITSAPGIAEPFQINTCSFYNATESRTLWNNPWCSMYVGTVDLVFWPTTGNHSYPSTYRDTISDYTFTSPSVYMIVNTMYAENPCGPLGPSASREIFAFDLTEVSTLVPYTDETASTRRATRQLQLSDLDTHCTRSFNRSELATQTRPLKNDDTRCNPFLTVPKKFKEHGYPYWLHCGIKNNKFGVFDPPYAIPALDELVPARTTLDQKPNADNPTAAPSASAKAPATVGSVETAVASLHNNKPASAGPGDAGATASLEKPKATVMSSGNTERTSIHRVDAGAMVSPGHTETVDSSGNNNASPDEHGAEGVVSHQGNTKASAVTVGHADQTTHEETLQSAGDTSNAQESVIGPGIGSGPTTSFHGVISTVTKQVVSLGTAGLEVVNNDTGETSIYAVPAAGAPHSDVGLIPASKVVYNGHTIAQGGPALTVTSAVVMFPYAASSTEKDTASVITTLDEDSSTLSAVANSPANKVIRGTYSLVLAMLAYGWMHL</sequence>
<dbReference type="EMBL" id="KI980483">
    <property type="protein sequence ID" value="EXK23944.1"/>
    <property type="molecule type" value="Genomic_DNA"/>
</dbReference>
<protein>
    <submittedName>
        <fullName evidence="2">Uncharacterized protein</fullName>
    </submittedName>
</protein>
<evidence type="ECO:0000313" key="2">
    <source>
        <dbReference type="EMBL" id="EXK23944.1"/>
    </source>
</evidence>